<evidence type="ECO:0000313" key="1">
    <source>
        <dbReference type="EMBL" id="OSD02052.1"/>
    </source>
</evidence>
<evidence type="ECO:0008006" key="3">
    <source>
        <dbReference type="Google" id="ProtNLM"/>
    </source>
</evidence>
<evidence type="ECO:0000313" key="2">
    <source>
        <dbReference type="Proteomes" id="UP000193067"/>
    </source>
</evidence>
<dbReference type="Gene3D" id="1.20.1290.10">
    <property type="entry name" value="AhpD-like"/>
    <property type="match status" value="1"/>
</dbReference>
<accession>A0A1Y2IQ10</accession>
<reference evidence="1 2" key="1">
    <citation type="journal article" date="2015" name="Biotechnol. Biofuels">
        <title>Enhanced degradation of softwood versus hardwood by the white-rot fungus Pycnoporus coccineus.</title>
        <authorList>
            <person name="Couturier M."/>
            <person name="Navarro D."/>
            <person name="Chevret D."/>
            <person name="Henrissat B."/>
            <person name="Piumi F."/>
            <person name="Ruiz-Duenas F.J."/>
            <person name="Martinez A.T."/>
            <person name="Grigoriev I.V."/>
            <person name="Riley R."/>
            <person name="Lipzen A."/>
            <person name="Berrin J.G."/>
            <person name="Master E.R."/>
            <person name="Rosso M.N."/>
        </authorList>
    </citation>
    <scope>NUCLEOTIDE SEQUENCE [LARGE SCALE GENOMIC DNA]</scope>
    <source>
        <strain evidence="1 2">BRFM310</strain>
    </source>
</reference>
<dbReference type="PANTHER" id="PTHR28180:SF2">
    <property type="entry name" value="PEROXISOMAL PROTEIN 2"/>
    <property type="match status" value="1"/>
</dbReference>
<protein>
    <recommendedName>
        <fullName evidence="3">Carboxymuconolactone decarboxylase-like domain-containing protein</fullName>
    </recommendedName>
</protein>
<dbReference type="STRING" id="1353009.A0A1Y2IQ10"/>
<dbReference type="SUPFAM" id="SSF69118">
    <property type="entry name" value="AhpD-like"/>
    <property type="match status" value="1"/>
</dbReference>
<proteinExistence type="predicted"/>
<dbReference type="AlphaFoldDB" id="A0A1Y2IQ10"/>
<name>A0A1Y2IQ10_TRAC3</name>
<dbReference type="EMBL" id="KZ084107">
    <property type="protein sequence ID" value="OSD02052.1"/>
    <property type="molecule type" value="Genomic_DNA"/>
</dbReference>
<dbReference type="Proteomes" id="UP000193067">
    <property type="component" value="Unassembled WGS sequence"/>
</dbReference>
<sequence>MADLVTPAFLDTLKSLYPAHAPSTAAHPGALLNPWPLVAAVAFSASNVPEAVPAVFAHALAELRARGTEGEAAREEQRVLARKIREGVLQSGLLSGMPRTINSLIALNEVMPEELRETKTLRDTNKHMSEYDRRGEELFRAMYRDTADAVQGLLDSAYPDLGWFCNTVGYGMTYGGTDVLTQVESTYAIVAALVAVDAPRQVGWHLANARHGGASADEARAVREIALRVARAAGVRWRNAVPEVEDA</sequence>
<gene>
    <name evidence="1" type="ORF">PYCCODRAFT_1459275</name>
</gene>
<dbReference type="InterPro" id="IPR052999">
    <property type="entry name" value="PTS1_Protein"/>
</dbReference>
<keyword evidence="2" id="KW-1185">Reference proteome</keyword>
<dbReference type="PANTHER" id="PTHR28180">
    <property type="entry name" value="CONSERVED MITOCHONDRIAL PROTEIN-RELATED"/>
    <property type="match status" value="1"/>
</dbReference>
<organism evidence="1 2">
    <name type="scientific">Trametes coccinea (strain BRFM310)</name>
    <name type="common">Pycnoporus coccineus</name>
    <dbReference type="NCBI Taxonomy" id="1353009"/>
    <lineage>
        <taxon>Eukaryota</taxon>
        <taxon>Fungi</taxon>
        <taxon>Dikarya</taxon>
        <taxon>Basidiomycota</taxon>
        <taxon>Agaricomycotina</taxon>
        <taxon>Agaricomycetes</taxon>
        <taxon>Polyporales</taxon>
        <taxon>Polyporaceae</taxon>
        <taxon>Trametes</taxon>
    </lineage>
</organism>
<dbReference type="InterPro" id="IPR029032">
    <property type="entry name" value="AhpD-like"/>
</dbReference>
<dbReference type="OrthoDB" id="5537330at2759"/>